<comment type="caution">
    <text evidence="1">The sequence shown here is derived from an EMBL/GenBank/DDBJ whole genome shotgun (WGS) entry which is preliminary data.</text>
</comment>
<dbReference type="Gene3D" id="6.10.250.730">
    <property type="match status" value="1"/>
</dbReference>
<keyword evidence="2" id="KW-1185">Reference proteome</keyword>
<organism evidence="1 2">
    <name type="scientific">Aquamicrobium segne</name>
    <dbReference type="NCBI Taxonomy" id="469547"/>
    <lineage>
        <taxon>Bacteria</taxon>
        <taxon>Pseudomonadati</taxon>
        <taxon>Pseudomonadota</taxon>
        <taxon>Alphaproteobacteria</taxon>
        <taxon>Hyphomicrobiales</taxon>
        <taxon>Phyllobacteriaceae</taxon>
        <taxon>Aquamicrobium</taxon>
    </lineage>
</organism>
<dbReference type="InterPro" id="IPR010385">
    <property type="entry name" value="DUF982"/>
</dbReference>
<protein>
    <submittedName>
        <fullName evidence="1">DUF982 domain-containing protein</fullName>
    </submittedName>
</protein>
<evidence type="ECO:0000313" key="2">
    <source>
        <dbReference type="Proteomes" id="UP001596016"/>
    </source>
</evidence>
<dbReference type="EMBL" id="JBHSLL010000029">
    <property type="protein sequence ID" value="MFC5386349.1"/>
    <property type="molecule type" value="Genomic_DNA"/>
</dbReference>
<sequence>MDRLQFIVPVRIRIGPEVPIEEIYSVEQAFDFLQNWPVGREGPLFQAAMNACLSASVDLVSTEEAFRAFNLFCRVSGLLASDMRVLAKDENKAEFKPEHTVSK</sequence>
<reference evidence="2" key="1">
    <citation type="journal article" date="2019" name="Int. J. Syst. Evol. Microbiol.">
        <title>The Global Catalogue of Microorganisms (GCM) 10K type strain sequencing project: providing services to taxonomists for standard genome sequencing and annotation.</title>
        <authorList>
            <consortium name="The Broad Institute Genomics Platform"/>
            <consortium name="The Broad Institute Genome Sequencing Center for Infectious Disease"/>
            <person name="Wu L."/>
            <person name="Ma J."/>
        </authorList>
    </citation>
    <scope>NUCLEOTIDE SEQUENCE [LARGE SCALE GENOMIC DNA]</scope>
    <source>
        <strain evidence="2">CGMCC 4.1415</strain>
    </source>
</reference>
<name>A0ABW0GXF3_9HYPH</name>
<accession>A0ABW0GXF3</accession>
<dbReference type="RefSeq" id="WP_378229273.1">
    <property type="nucleotide sequence ID" value="NZ_JBHSLL010000029.1"/>
</dbReference>
<proteinExistence type="predicted"/>
<dbReference type="Proteomes" id="UP001596016">
    <property type="component" value="Unassembled WGS sequence"/>
</dbReference>
<gene>
    <name evidence="1" type="ORF">ACFPLB_10260</name>
</gene>
<dbReference type="Pfam" id="PF06169">
    <property type="entry name" value="DUF982"/>
    <property type="match status" value="1"/>
</dbReference>
<evidence type="ECO:0000313" key="1">
    <source>
        <dbReference type="EMBL" id="MFC5386349.1"/>
    </source>
</evidence>